<keyword evidence="4" id="KW-0560">Oxidoreductase</keyword>
<comment type="caution">
    <text evidence="7">The sequence shown here is derived from an EMBL/GenBank/DDBJ whole genome shotgun (WGS) entry which is preliminary data.</text>
</comment>
<dbReference type="Pfam" id="PF00107">
    <property type="entry name" value="ADH_zinc_N"/>
    <property type="match status" value="1"/>
</dbReference>
<dbReference type="Pfam" id="PF08240">
    <property type="entry name" value="ADH_N"/>
    <property type="match status" value="1"/>
</dbReference>
<dbReference type="AlphaFoldDB" id="A0AAW1NZN6"/>
<evidence type="ECO:0000259" key="6">
    <source>
        <dbReference type="SMART" id="SM00829"/>
    </source>
</evidence>
<sequence>MVASTGDTGHALAGNQAMMEGAVLPGNSTVAFRKQPVPQPGHGQVLLRMKASSICGSDIRAIYREHLGKGEEAALDIIAGHEPSGQVARLGPGVKRLKVGDRVAVYHISGCNACEDCRMGYMISCTTKEHRAGHGWQRDGGHAEFMLADEPTCILLPDELSYVDGALCACGFGTAWEILNRMKVGGGDRMLVTGLGPVGLATAMLARALGASKVIGTDISEARRELALKLELVDVALPADDSALSQIKQLTNGRGCEAAIDCSGVASARLLALRGTRQWGRCGFIGEGNDIHINVSPDLIHPQITIYGAWVTSLAHMEQLLEQLARWKLHPEKIVTHRFTLKETGEAYRLAAEGQCGKVVVVLD</sequence>
<evidence type="ECO:0000256" key="5">
    <source>
        <dbReference type="RuleBase" id="RU361277"/>
    </source>
</evidence>
<dbReference type="SUPFAM" id="SSF50129">
    <property type="entry name" value="GroES-like"/>
    <property type="match status" value="1"/>
</dbReference>
<evidence type="ECO:0000256" key="4">
    <source>
        <dbReference type="ARBA" id="ARBA00023002"/>
    </source>
</evidence>
<evidence type="ECO:0000256" key="2">
    <source>
        <dbReference type="ARBA" id="ARBA00022723"/>
    </source>
</evidence>
<evidence type="ECO:0000313" key="8">
    <source>
        <dbReference type="Proteomes" id="UP001465755"/>
    </source>
</evidence>
<dbReference type="Gene3D" id="3.90.180.10">
    <property type="entry name" value="Medium-chain alcohol dehydrogenases, catalytic domain"/>
    <property type="match status" value="1"/>
</dbReference>
<dbReference type="PANTHER" id="PTHR43401:SF5">
    <property type="entry name" value="ALCOHOL DEHYDROGENASE-RELATED"/>
    <property type="match status" value="1"/>
</dbReference>
<dbReference type="InterPro" id="IPR050129">
    <property type="entry name" value="Zn_alcohol_dh"/>
</dbReference>
<dbReference type="GO" id="GO:0016491">
    <property type="term" value="F:oxidoreductase activity"/>
    <property type="evidence" value="ECO:0007669"/>
    <property type="project" value="UniProtKB-KW"/>
</dbReference>
<dbReference type="EMBL" id="JALJOQ010000093">
    <property type="protein sequence ID" value="KAK9798980.1"/>
    <property type="molecule type" value="Genomic_DNA"/>
</dbReference>
<keyword evidence="2 5" id="KW-0479">Metal-binding</keyword>
<dbReference type="GO" id="GO:0008270">
    <property type="term" value="F:zinc ion binding"/>
    <property type="evidence" value="ECO:0007669"/>
    <property type="project" value="InterPro"/>
</dbReference>
<evidence type="ECO:0000313" key="7">
    <source>
        <dbReference type="EMBL" id="KAK9798980.1"/>
    </source>
</evidence>
<dbReference type="SMART" id="SM00829">
    <property type="entry name" value="PKS_ER"/>
    <property type="match status" value="1"/>
</dbReference>
<organism evidence="7 8">
    <name type="scientific">Symbiochloris irregularis</name>
    <dbReference type="NCBI Taxonomy" id="706552"/>
    <lineage>
        <taxon>Eukaryota</taxon>
        <taxon>Viridiplantae</taxon>
        <taxon>Chlorophyta</taxon>
        <taxon>core chlorophytes</taxon>
        <taxon>Trebouxiophyceae</taxon>
        <taxon>Trebouxiales</taxon>
        <taxon>Trebouxiaceae</taxon>
        <taxon>Symbiochloris</taxon>
    </lineage>
</organism>
<gene>
    <name evidence="7" type="ORF">WJX73_006440</name>
</gene>
<dbReference type="PANTHER" id="PTHR43401">
    <property type="entry name" value="L-THREONINE 3-DEHYDROGENASE"/>
    <property type="match status" value="1"/>
</dbReference>
<dbReference type="InterPro" id="IPR020843">
    <property type="entry name" value="ER"/>
</dbReference>
<keyword evidence="3 5" id="KW-0862">Zinc</keyword>
<dbReference type="PROSITE" id="PS00059">
    <property type="entry name" value="ADH_ZINC"/>
    <property type="match status" value="1"/>
</dbReference>
<dbReference type="InterPro" id="IPR011032">
    <property type="entry name" value="GroES-like_sf"/>
</dbReference>
<dbReference type="InterPro" id="IPR013154">
    <property type="entry name" value="ADH-like_N"/>
</dbReference>
<dbReference type="Proteomes" id="UP001465755">
    <property type="component" value="Unassembled WGS sequence"/>
</dbReference>
<dbReference type="Gene3D" id="3.40.50.720">
    <property type="entry name" value="NAD(P)-binding Rossmann-like Domain"/>
    <property type="match status" value="1"/>
</dbReference>
<dbReference type="SUPFAM" id="SSF51735">
    <property type="entry name" value="NAD(P)-binding Rossmann-fold domains"/>
    <property type="match status" value="1"/>
</dbReference>
<comment type="cofactor">
    <cofactor evidence="1 5">
        <name>Zn(2+)</name>
        <dbReference type="ChEBI" id="CHEBI:29105"/>
    </cofactor>
</comment>
<reference evidence="7 8" key="1">
    <citation type="journal article" date="2024" name="Nat. Commun.">
        <title>Phylogenomics reveals the evolutionary origins of lichenization in chlorophyte algae.</title>
        <authorList>
            <person name="Puginier C."/>
            <person name="Libourel C."/>
            <person name="Otte J."/>
            <person name="Skaloud P."/>
            <person name="Haon M."/>
            <person name="Grisel S."/>
            <person name="Petersen M."/>
            <person name="Berrin J.G."/>
            <person name="Delaux P.M."/>
            <person name="Dal Grande F."/>
            <person name="Keller J."/>
        </authorList>
    </citation>
    <scope>NUCLEOTIDE SEQUENCE [LARGE SCALE GENOMIC DNA]</scope>
    <source>
        <strain evidence="7 8">SAG 2036</strain>
    </source>
</reference>
<dbReference type="InterPro" id="IPR002328">
    <property type="entry name" value="ADH_Zn_CS"/>
</dbReference>
<name>A0AAW1NZN6_9CHLO</name>
<dbReference type="InterPro" id="IPR036291">
    <property type="entry name" value="NAD(P)-bd_dom_sf"/>
</dbReference>
<protein>
    <recommendedName>
        <fullName evidence="6">Enoyl reductase (ER) domain-containing protein</fullName>
    </recommendedName>
</protein>
<accession>A0AAW1NZN6</accession>
<evidence type="ECO:0000256" key="1">
    <source>
        <dbReference type="ARBA" id="ARBA00001947"/>
    </source>
</evidence>
<dbReference type="CDD" id="cd08239">
    <property type="entry name" value="THR_DH_like"/>
    <property type="match status" value="1"/>
</dbReference>
<comment type="similarity">
    <text evidence="5">Belongs to the zinc-containing alcohol dehydrogenase family.</text>
</comment>
<evidence type="ECO:0000256" key="3">
    <source>
        <dbReference type="ARBA" id="ARBA00022833"/>
    </source>
</evidence>
<feature type="domain" description="Enoyl reductase (ER)" evidence="6">
    <location>
        <begin position="26"/>
        <end position="361"/>
    </location>
</feature>
<proteinExistence type="inferred from homology"/>
<dbReference type="InterPro" id="IPR013149">
    <property type="entry name" value="ADH-like_C"/>
</dbReference>
<keyword evidence="8" id="KW-1185">Reference proteome</keyword>